<evidence type="ECO:0000313" key="2">
    <source>
        <dbReference type="EMBL" id="GAT01293.1"/>
    </source>
</evidence>
<organism evidence="2 3">
    <name type="scientific">Mycolicibacterium fortuitum subsp. acetamidolyticum</name>
    <dbReference type="NCBI Taxonomy" id="144550"/>
    <lineage>
        <taxon>Bacteria</taxon>
        <taxon>Bacillati</taxon>
        <taxon>Actinomycetota</taxon>
        <taxon>Actinomycetes</taxon>
        <taxon>Mycobacteriales</taxon>
        <taxon>Mycobacteriaceae</taxon>
        <taxon>Mycolicibacterium</taxon>
    </lineage>
</organism>
<keyword evidence="1" id="KW-1133">Transmembrane helix</keyword>
<evidence type="ECO:0000256" key="1">
    <source>
        <dbReference type="SAM" id="Phobius"/>
    </source>
</evidence>
<dbReference type="Proteomes" id="UP000069705">
    <property type="component" value="Unassembled WGS sequence"/>
</dbReference>
<comment type="caution">
    <text evidence="2">The sequence shown here is derived from an EMBL/GenBank/DDBJ whole genome shotgun (WGS) entry which is preliminary data.</text>
</comment>
<feature type="transmembrane region" description="Helical" evidence="1">
    <location>
        <begin position="98"/>
        <end position="120"/>
    </location>
</feature>
<reference evidence="3" key="2">
    <citation type="submission" date="2016-02" db="EMBL/GenBank/DDBJ databases">
        <title>Draft genome sequence of five rapidly growing Mycobacterium species.</title>
        <authorList>
            <person name="Katahira K."/>
            <person name="Gotou Y."/>
            <person name="Iida K."/>
            <person name="Ogura Y."/>
            <person name="Hayashi T."/>
        </authorList>
    </citation>
    <scope>NUCLEOTIDE SEQUENCE [LARGE SCALE GENOMIC DNA]</scope>
    <source>
        <strain evidence="3">JCM6368</strain>
    </source>
</reference>
<gene>
    <name evidence="2" type="ORF">RMCFA_1407</name>
</gene>
<evidence type="ECO:0000313" key="3">
    <source>
        <dbReference type="Proteomes" id="UP000069705"/>
    </source>
</evidence>
<accession>A0A100WN07</accession>
<sequence length="179" mass="19373">MRASARPVWITKLSAVASSGVVLAAMVYLAVTGLSIVAGAVAPGLWGFVGAAGLFTVMASIPFLVINIRVFGRTAGRFLVAGVATVMFAHVADANHWSGWVGAAWLGALLLAYLVLRTILSMPVRLTRRRAVRLLRRHRSAGNENAWTTADWEWAYTHLGTKVALEQAARCRWLRTCAE</sequence>
<dbReference type="RefSeq" id="WP_061262881.1">
    <property type="nucleotide sequence ID" value="NZ_BCSZ01000012.1"/>
</dbReference>
<dbReference type="AlphaFoldDB" id="A0A100WN07"/>
<feature type="transmembrane region" description="Helical" evidence="1">
    <location>
        <begin position="21"/>
        <end position="42"/>
    </location>
</feature>
<feature type="transmembrane region" description="Helical" evidence="1">
    <location>
        <begin position="75"/>
        <end position="92"/>
    </location>
</feature>
<name>A0A100WN07_MYCFO</name>
<dbReference type="EMBL" id="BCSZ01000012">
    <property type="protein sequence ID" value="GAT01293.1"/>
    <property type="molecule type" value="Genomic_DNA"/>
</dbReference>
<keyword evidence="1" id="KW-0812">Transmembrane</keyword>
<proteinExistence type="predicted"/>
<keyword evidence="1" id="KW-0472">Membrane</keyword>
<reference evidence="2 3" key="1">
    <citation type="journal article" date="2016" name="Genome Announc.">
        <title>Draft Genome Sequences of Five Rapidly Growing Mycobacterium Species, M. thermoresistibile, M. fortuitum subsp. acetamidolyticum, M. canariasense, M. brisbanense, and M. novocastrense.</title>
        <authorList>
            <person name="Katahira K."/>
            <person name="Ogura Y."/>
            <person name="Gotoh Y."/>
            <person name="Hayashi T."/>
        </authorList>
    </citation>
    <scope>NUCLEOTIDE SEQUENCE [LARGE SCALE GENOMIC DNA]</scope>
    <source>
        <strain evidence="2 3">JCM6368</strain>
    </source>
</reference>
<protein>
    <submittedName>
        <fullName evidence="2">Uncharacterized protein</fullName>
    </submittedName>
</protein>
<feature type="transmembrane region" description="Helical" evidence="1">
    <location>
        <begin position="48"/>
        <end position="68"/>
    </location>
</feature>